<dbReference type="SUPFAM" id="SSF53448">
    <property type="entry name" value="Nucleotide-diphospho-sugar transferases"/>
    <property type="match status" value="1"/>
</dbReference>
<keyword evidence="2" id="KW-0328">Glycosyltransferase</keyword>
<dbReference type="EMBL" id="JAIRAU010000015">
    <property type="protein sequence ID" value="MBZ5710291.1"/>
    <property type="molecule type" value="Genomic_DNA"/>
</dbReference>
<keyword evidence="6" id="KW-1185">Reference proteome</keyword>
<dbReference type="Pfam" id="PF00535">
    <property type="entry name" value="Glycos_transf_2"/>
    <property type="match status" value="1"/>
</dbReference>
<gene>
    <name evidence="5" type="ORF">K7C98_13595</name>
</gene>
<evidence type="ECO:0000259" key="4">
    <source>
        <dbReference type="Pfam" id="PF00535"/>
    </source>
</evidence>
<dbReference type="PANTHER" id="PTHR43398:SF1">
    <property type="entry name" value="DOLICHOL-PHOSPHATE MANNOSYLTRANSFERASE SUBUNIT 1"/>
    <property type="match status" value="1"/>
</dbReference>
<keyword evidence="3" id="KW-0808">Transferase</keyword>
<dbReference type="InterPro" id="IPR039528">
    <property type="entry name" value="DPM1-like"/>
</dbReference>
<name>A0ABS7TQ47_9BACT</name>
<dbReference type="Proteomes" id="UP001139031">
    <property type="component" value="Unassembled WGS sequence"/>
</dbReference>
<dbReference type="InterPro" id="IPR029044">
    <property type="entry name" value="Nucleotide-diphossugar_trans"/>
</dbReference>
<comment type="caution">
    <text evidence="5">The sequence shown here is derived from an EMBL/GenBank/DDBJ whole genome shotgun (WGS) entry which is preliminary data.</text>
</comment>
<accession>A0ABS7TQ47</accession>
<dbReference type="InterPro" id="IPR001173">
    <property type="entry name" value="Glyco_trans_2-like"/>
</dbReference>
<protein>
    <submittedName>
        <fullName evidence="5">Polyprenol monophosphomannose synthase</fullName>
    </submittedName>
</protein>
<proteinExistence type="inferred from homology"/>
<dbReference type="RefSeq" id="WP_224192059.1">
    <property type="nucleotide sequence ID" value="NZ_JAIRAU010000015.1"/>
</dbReference>
<dbReference type="CDD" id="cd06442">
    <property type="entry name" value="DPM1_like"/>
    <property type="match status" value="1"/>
</dbReference>
<evidence type="ECO:0000256" key="2">
    <source>
        <dbReference type="ARBA" id="ARBA00022676"/>
    </source>
</evidence>
<evidence type="ECO:0000256" key="1">
    <source>
        <dbReference type="ARBA" id="ARBA00006739"/>
    </source>
</evidence>
<feature type="domain" description="Glycosyltransferase 2-like" evidence="4">
    <location>
        <begin position="11"/>
        <end position="176"/>
    </location>
</feature>
<comment type="similarity">
    <text evidence="1">Belongs to the glycosyltransferase 2 family.</text>
</comment>
<dbReference type="PANTHER" id="PTHR43398">
    <property type="entry name" value="DOLICHOL-PHOSPHATE MANNOSYLTRANSFERASE SUBUNIT 1"/>
    <property type="match status" value="1"/>
</dbReference>
<organism evidence="5 6">
    <name type="scientific">Nannocystis pusilla</name>
    <dbReference type="NCBI Taxonomy" id="889268"/>
    <lineage>
        <taxon>Bacteria</taxon>
        <taxon>Pseudomonadati</taxon>
        <taxon>Myxococcota</taxon>
        <taxon>Polyangia</taxon>
        <taxon>Nannocystales</taxon>
        <taxon>Nannocystaceae</taxon>
        <taxon>Nannocystis</taxon>
    </lineage>
</organism>
<dbReference type="Gene3D" id="3.90.550.10">
    <property type="entry name" value="Spore Coat Polysaccharide Biosynthesis Protein SpsA, Chain A"/>
    <property type="match status" value="1"/>
</dbReference>
<reference evidence="5" key="1">
    <citation type="submission" date="2021-08" db="EMBL/GenBank/DDBJ databases">
        <authorList>
            <person name="Stevens D.C."/>
        </authorList>
    </citation>
    <scope>NUCLEOTIDE SEQUENCE</scope>
    <source>
        <strain evidence="5">DSM 53165</strain>
    </source>
</reference>
<evidence type="ECO:0000313" key="5">
    <source>
        <dbReference type="EMBL" id="MBZ5710291.1"/>
    </source>
</evidence>
<evidence type="ECO:0000256" key="3">
    <source>
        <dbReference type="ARBA" id="ARBA00022679"/>
    </source>
</evidence>
<sequence length="245" mass="26245">MSAAESPRPLVLLPTYNERDNVEPITAAILAALPDARVLIIDDGSPDGTGELADGLAAADARVHVLHRRAKEGLGRAYLAGIDWALEHPSRFTHIITMDADFSHDPAYLPGLLAAVHGGEGGADFSIGSRYVSGGGTRGWSLGRRLLSRGGGLYARTILGFGLRDPTAGYVCYGRGALAALDRRAVAASGYGFQIEMKYRLVRAGQRARELPIVFPDRERGASKMTPKIALEAVGLCLRLRLRRS</sequence>
<evidence type="ECO:0000313" key="6">
    <source>
        <dbReference type="Proteomes" id="UP001139031"/>
    </source>
</evidence>